<dbReference type="Proteomes" id="UP001201163">
    <property type="component" value="Unassembled WGS sequence"/>
</dbReference>
<evidence type="ECO:0000256" key="1">
    <source>
        <dbReference type="SAM" id="Phobius"/>
    </source>
</evidence>
<dbReference type="PROSITE" id="PS51257">
    <property type="entry name" value="PROKAR_LIPOPROTEIN"/>
    <property type="match status" value="1"/>
</dbReference>
<keyword evidence="3" id="KW-1185">Reference proteome</keyword>
<organism evidence="2 3">
    <name type="scientific">Lactarius akahatsu</name>
    <dbReference type="NCBI Taxonomy" id="416441"/>
    <lineage>
        <taxon>Eukaryota</taxon>
        <taxon>Fungi</taxon>
        <taxon>Dikarya</taxon>
        <taxon>Basidiomycota</taxon>
        <taxon>Agaricomycotina</taxon>
        <taxon>Agaricomycetes</taxon>
        <taxon>Russulales</taxon>
        <taxon>Russulaceae</taxon>
        <taxon>Lactarius</taxon>
    </lineage>
</organism>
<sequence length="71" mass="7855">MLIRNHLTHTANVRMTGGAASRIVQISWTHLLVACLAVASALVFRVQVEQEQRGVKSLMASCRGLRNAQQR</sequence>
<dbReference type="EMBL" id="JAKELL010000017">
    <property type="protein sequence ID" value="KAH8993683.1"/>
    <property type="molecule type" value="Genomic_DNA"/>
</dbReference>
<accession>A0AAD4LHR1</accession>
<evidence type="ECO:0000313" key="3">
    <source>
        <dbReference type="Proteomes" id="UP001201163"/>
    </source>
</evidence>
<keyword evidence="1" id="KW-1133">Transmembrane helix</keyword>
<evidence type="ECO:0000313" key="2">
    <source>
        <dbReference type="EMBL" id="KAH8993683.1"/>
    </source>
</evidence>
<protein>
    <submittedName>
        <fullName evidence="2">Uncharacterized protein</fullName>
    </submittedName>
</protein>
<reference evidence="2" key="1">
    <citation type="submission" date="2022-01" db="EMBL/GenBank/DDBJ databases">
        <title>Comparative genomics reveals a dynamic genome evolution in the ectomycorrhizal milk-cap (Lactarius) mushrooms.</title>
        <authorList>
            <consortium name="DOE Joint Genome Institute"/>
            <person name="Lebreton A."/>
            <person name="Tang N."/>
            <person name="Kuo A."/>
            <person name="LaButti K."/>
            <person name="Drula E."/>
            <person name="Barry K."/>
            <person name="Clum A."/>
            <person name="Lipzen A."/>
            <person name="Mousain D."/>
            <person name="Ng V."/>
            <person name="Wang R."/>
            <person name="Wang X."/>
            <person name="Dai Y."/>
            <person name="Henrissat B."/>
            <person name="Grigoriev I.V."/>
            <person name="Guerin-Laguette A."/>
            <person name="Yu F."/>
            <person name="Martin F.M."/>
        </authorList>
    </citation>
    <scope>NUCLEOTIDE SEQUENCE</scope>
    <source>
        <strain evidence="2">QP</strain>
    </source>
</reference>
<name>A0AAD4LHR1_9AGAM</name>
<proteinExistence type="predicted"/>
<gene>
    <name evidence="2" type="ORF">EDB92DRAFT_373788</name>
</gene>
<dbReference type="AlphaFoldDB" id="A0AAD4LHR1"/>
<comment type="caution">
    <text evidence="2">The sequence shown here is derived from an EMBL/GenBank/DDBJ whole genome shotgun (WGS) entry which is preliminary data.</text>
</comment>
<keyword evidence="1" id="KW-0812">Transmembrane</keyword>
<feature type="transmembrane region" description="Helical" evidence="1">
    <location>
        <begin position="23"/>
        <end position="44"/>
    </location>
</feature>
<keyword evidence="1" id="KW-0472">Membrane</keyword>